<feature type="transmembrane region" description="Helical" evidence="5">
    <location>
        <begin position="80"/>
        <end position="98"/>
    </location>
</feature>
<comment type="caution">
    <text evidence="6">The sequence shown here is derived from an EMBL/GenBank/DDBJ whole genome shotgun (WGS) entry which is preliminary data.</text>
</comment>
<name>A0ABW3K1H5_9BACT</name>
<evidence type="ECO:0000256" key="5">
    <source>
        <dbReference type="SAM" id="Phobius"/>
    </source>
</evidence>
<evidence type="ECO:0000256" key="4">
    <source>
        <dbReference type="ARBA" id="ARBA00023136"/>
    </source>
</evidence>
<keyword evidence="7" id="KW-1185">Reference proteome</keyword>
<proteinExistence type="predicted"/>
<keyword evidence="3 5" id="KW-1133">Transmembrane helix</keyword>
<feature type="transmembrane region" description="Helical" evidence="5">
    <location>
        <begin position="15"/>
        <end position="37"/>
    </location>
</feature>
<dbReference type="Pfam" id="PF13564">
    <property type="entry name" value="DoxX_2"/>
    <property type="match status" value="1"/>
</dbReference>
<feature type="transmembrane region" description="Helical" evidence="5">
    <location>
        <begin position="104"/>
        <end position="120"/>
    </location>
</feature>
<comment type="subcellular location">
    <subcellularLocation>
        <location evidence="1">Membrane</location>
        <topology evidence="1">Multi-pass membrane protein</topology>
    </subcellularLocation>
</comment>
<organism evidence="6 7">
    <name type="scientific">Ohtaekwangia kribbensis</name>
    <dbReference type="NCBI Taxonomy" id="688913"/>
    <lineage>
        <taxon>Bacteria</taxon>
        <taxon>Pseudomonadati</taxon>
        <taxon>Bacteroidota</taxon>
        <taxon>Cytophagia</taxon>
        <taxon>Cytophagales</taxon>
        <taxon>Fulvivirgaceae</taxon>
        <taxon>Ohtaekwangia</taxon>
    </lineage>
</organism>
<evidence type="ECO:0000313" key="7">
    <source>
        <dbReference type="Proteomes" id="UP001597112"/>
    </source>
</evidence>
<keyword evidence="2 5" id="KW-0812">Transmembrane</keyword>
<feature type="transmembrane region" description="Helical" evidence="5">
    <location>
        <begin position="57"/>
        <end position="75"/>
    </location>
</feature>
<sequence length="134" mass="14607">METATIQQPKTFSKAALWTGRIISGLCILFLLFDAIMKIIRESHSVEGTTQLGFSDSAVIPIGVVLLICTILYIIPRTAVIGAIFLTAYLGGATAIMVQAKLPIYFSITFGVLVWLGLYLRDARVRTLVLGSEK</sequence>
<evidence type="ECO:0000256" key="3">
    <source>
        <dbReference type="ARBA" id="ARBA00022989"/>
    </source>
</evidence>
<keyword evidence="4 5" id="KW-0472">Membrane</keyword>
<dbReference type="EMBL" id="JBHTKA010000003">
    <property type="protein sequence ID" value="MFD1000054.1"/>
    <property type="molecule type" value="Genomic_DNA"/>
</dbReference>
<evidence type="ECO:0000256" key="1">
    <source>
        <dbReference type="ARBA" id="ARBA00004141"/>
    </source>
</evidence>
<reference evidence="7" key="1">
    <citation type="journal article" date="2019" name="Int. J. Syst. Evol. Microbiol.">
        <title>The Global Catalogue of Microorganisms (GCM) 10K type strain sequencing project: providing services to taxonomists for standard genome sequencing and annotation.</title>
        <authorList>
            <consortium name="The Broad Institute Genomics Platform"/>
            <consortium name="The Broad Institute Genome Sequencing Center for Infectious Disease"/>
            <person name="Wu L."/>
            <person name="Ma J."/>
        </authorList>
    </citation>
    <scope>NUCLEOTIDE SEQUENCE [LARGE SCALE GENOMIC DNA]</scope>
    <source>
        <strain evidence="7">CCUG 58938</strain>
    </source>
</reference>
<dbReference type="InterPro" id="IPR032808">
    <property type="entry name" value="DoxX"/>
</dbReference>
<dbReference type="RefSeq" id="WP_377579327.1">
    <property type="nucleotide sequence ID" value="NZ_JBHTKA010000003.1"/>
</dbReference>
<evidence type="ECO:0000256" key="2">
    <source>
        <dbReference type="ARBA" id="ARBA00022692"/>
    </source>
</evidence>
<evidence type="ECO:0000313" key="6">
    <source>
        <dbReference type="EMBL" id="MFD1000054.1"/>
    </source>
</evidence>
<accession>A0ABW3K1H5</accession>
<protein>
    <submittedName>
        <fullName evidence="6">DoxX family protein</fullName>
    </submittedName>
</protein>
<dbReference type="Proteomes" id="UP001597112">
    <property type="component" value="Unassembled WGS sequence"/>
</dbReference>
<gene>
    <name evidence="6" type="ORF">ACFQ21_12095</name>
</gene>